<evidence type="ECO:0000256" key="4">
    <source>
        <dbReference type="ARBA" id="ARBA00022723"/>
    </source>
</evidence>
<evidence type="ECO:0000256" key="3">
    <source>
        <dbReference type="ARBA" id="ARBA00022679"/>
    </source>
</evidence>
<accession>A0A0G1XXU6</accession>
<dbReference type="InterPro" id="IPR000192">
    <property type="entry name" value="Aminotrans_V_dom"/>
</dbReference>
<evidence type="ECO:0000313" key="11">
    <source>
        <dbReference type="Proteomes" id="UP000034740"/>
    </source>
</evidence>
<keyword evidence="5" id="KW-0663">Pyridoxal phosphate</keyword>
<evidence type="ECO:0000256" key="6">
    <source>
        <dbReference type="ARBA" id="ARBA00023004"/>
    </source>
</evidence>
<dbReference type="PIRSF" id="PIRSF005572">
    <property type="entry name" value="NifS"/>
    <property type="match status" value="1"/>
</dbReference>
<dbReference type="EMBL" id="LCRO01000001">
    <property type="protein sequence ID" value="KKW36003.1"/>
    <property type="molecule type" value="Genomic_DNA"/>
</dbReference>
<dbReference type="PANTHER" id="PTHR11601:SF34">
    <property type="entry name" value="CYSTEINE DESULFURASE"/>
    <property type="match status" value="1"/>
</dbReference>
<keyword evidence="3" id="KW-0808">Transferase</keyword>
<dbReference type="InterPro" id="IPR015424">
    <property type="entry name" value="PyrdxlP-dep_Trfase"/>
</dbReference>
<keyword evidence="6" id="KW-0408">Iron</keyword>
<comment type="caution">
    <text evidence="10">The sequence shown here is derived from an EMBL/GenBank/DDBJ whole genome shotgun (WGS) entry which is preliminary data.</text>
</comment>
<evidence type="ECO:0000256" key="7">
    <source>
        <dbReference type="ARBA" id="ARBA00023014"/>
    </source>
</evidence>
<dbReference type="Gene3D" id="3.40.640.10">
    <property type="entry name" value="Type I PLP-dependent aspartate aminotransferase-like (Major domain)"/>
    <property type="match status" value="1"/>
</dbReference>
<evidence type="ECO:0000256" key="5">
    <source>
        <dbReference type="ARBA" id="ARBA00022898"/>
    </source>
</evidence>
<dbReference type="InterPro" id="IPR015421">
    <property type="entry name" value="PyrdxlP-dep_Trfase_major"/>
</dbReference>
<dbReference type="SUPFAM" id="SSF53383">
    <property type="entry name" value="PLP-dependent transferases"/>
    <property type="match status" value="1"/>
</dbReference>
<dbReference type="InterPro" id="IPR015422">
    <property type="entry name" value="PyrdxlP-dep_Trfase_small"/>
</dbReference>
<dbReference type="GO" id="GO:0031071">
    <property type="term" value="F:cysteine desulfurase activity"/>
    <property type="evidence" value="ECO:0007669"/>
    <property type="project" value="UniProtKB-EC"/>
</dbReference>
<proteinExistence type="inferred from homology"/>
<evidence type="ECO:0000256" key="1">
    <source>
        <dbReference type="ARBA" id="ARBA00001933"/>
    </source>
</evidence>
<reference evidence="10 11" key="1">
    <citation type="journal article" date="2015" name="Nature">
        <title>rRNA introns, odd ribosomes, and small enigmatic genomes across a large radiation of phyla.</title>
        <authorList>
            <person name="Brown C.T."/>
            <person name="Hug L.A."/>
            <person name="Thomas B.C."/>
            <person name="Sharon I."/>
            <person name="Castelle C.J."/>
            <person name="Singh A."/>
            <person name="Wilkins M.J."/>
            <person name="Williams K.H."/>
            <person name="Banfield J.F."/>
        </authorList>
    </citation>
    <scope>NUCLEOTIDE SEQUENCE [LARGE SCALE GENOMIC DNA]</scope>
</reference>
<organism evidence="10 11">
    <name type="scientific">Candidatus Adlerbacteria bacterium GW2011_GWA1_54_10</name>
    <dbReference type="NCBI Taxonomy" id="1618605"/>
    <lineage>
        <taxon>Bacteria</taxon>
        <taxon>Candidatus Adleribacteriota</taxon>
    </lineage>
</organism>
<dbReference type="AlphaFoldDB" id="A0A0G1XXU6"/>
<sequence length="402" mass="42846">MLHIAKSDDNGRLYLDYAAGAPLSTFVAAQMAQASTIHGNPSSLYEEGRAARAALEGARECVARALGARASEIIFTGSGSESDALALCGAARALSRVGRHIIVSSIEHKAVLKSARALEKEGFSVSYLPPDKEGYISPDTLARAVRADTVLVSVMYANNEIGTVEPVQKLVDAVRARAPRVLFHTDACQAPGQLPVDVNLLGVDLMSVNGSKAYGPKGIGALFVREGVRLEPIVHGEQEMGIRGGTESVLLAAGLAAALNESEALRKMEAPRLERLRDLLISQVESRISGARLHGPRENRLPSNVHFSFSGVEGEAMLLMLDARGISCATGSACNSLDLAPSHVLLAIGEDPELCHGSVRMTIGRATSEEDIFRATRELEDVVARLRSISALTIMKQNCFEK</sequence>
<protein>
    <submittedName>
        <fullName evidence="10">Cysteine desulfurase</fullName>
    </submittedName>
</protein>
<dbReference type="Gene3D" id="1.10.260.50">
    <property type="match status" value="1"/>
</dbReference>
<evidence type="ECO:0000256" key="2">
    <source>
        <dbReference type="ARBA" id="ARBA00006490"/>
    </source>
</evidence>
<dbReference type="PATRIC" id="fig|1618605.3.peg.35"/>
<dbReference type="InterPro" id="IPR016454">
    <property type="entry name" value="Cysteine_dSase"/>
</dbReference>
<keyword evidence="4" id="KW-0479">Metal-binding</keyword>
<comment type="catalytic activity">
    <reaction evidence="8">
        <text>(sulfur carrier)-H + L-cysteine = (sulfur carrier)-SH + L-alanine</text>
        <dbReference type="Rhea" id="RHEA:43892"/>
        <dbReference type="Rhea" id="RHEA-COMP:14737"/>
        <dbReference type="Rhea" id="RHEA-COMP:14739"/>
        <dbReference type="ChEBI" id="CHEBI:29917"/>
        <dbReference type="ChEBI" id="CHEBI:35235"/>
        <dbReference type="ChEBI" id="CHEBI:57972"/>
        <dbReference type="ChEBI" id="CHEBI:64428"/>
        <dbReference type="EC" id="2.8.1.7"/>
    </reaction>
</comment>
<evidence type="ECO:0000313" key="10">
    <source>
        <dbReference type="EMBL" id="KKW36003.1"/>
    </source>
</evidence>
<gene>
    <name evidence="10" type="ORF">UY83_C0001G0034</name>
</gene>
<feature type="domain" description="Aminotransferase class V" evidence="9">
    <location>
        <begin position="14"/>
        <end position="372"/>
    </location>
</feature>
<keyword evidence="7" id="KW-0411">Iron-sulfur</keyword>
<evidence type="ECO:0000256" key="8">
    <source>
        <dbReference type="ARBA" id="ARBA00050776"/>
    </source>
</evidence>
<evidence type="ECO:0000259" key="9">
    <source>
        <dbReference type="Pfam" id="PF00266"/>
    </source>
</evidence>
<comment type="similarity">
    <text evidence="2">Belongs to the class-V pyridoxal-phosphate-dependent aminotransferase family. NifS/IscS subfamily.</text>
</comment>
<name>A0A0G1XXU6_9BACT</name>
<dbReference type="Gene3D" id="3.90.1150.10">
    <property type="entry name" value="Aspartate Aminotransferase, domain 1"/>
    <property type="match status" value="1"/>
</dbReference>
<dbReference type="GO" id="GO:0046872">
    <property type="term" value="F:metal ion binding"/>
    <property type="evidence" value="ECO:0007669"/>
    <property type="project" value="UniProtKB-KW"/>
</dbReference>
<dbReference type="PANTHER" id="PTHR11601">
    <property type="entry name" value="CYSTEINE DESULFURYLASE FAMILY MEMBER"/>
    <property type="match status" value="1"/>
</dbReference>
<dbReference type="GO" id="GO:0051536">
    <property type="term" value="F:iron-sulfur cluster binding"/>
    <property type="evidence" value="ECO:0007669"/>
    <property type="project" value="UniProtKB-KW"/>
</dbReference>
<dbReference type="Proteomes" id="UP000034740">
    <property type="component" value="Unassembled WGS sequence"/>
</dbReference>
<dbReference type="Pfam" id="PF00266">
    <property type="entry name" value="Aminotran_5"/>
    <property type="match status" value="1"/>
</dbReference>
<comment type="cofactor">
    <cofactor evidence="1">
        <name>pyridoxal 5'-phosphate</name>
        <dbReference type="ChEBI" id="CHEBI:597326"/>
    </cofactor>
</comment>